<dbReference type="Proteomes" id="UP000283684">
    <property type="component" value="Unassembled WGS sequence"/>
</dbReference>
<protein>
    <submittedName>
        <fullName evidence="1">Uncharacterized protein</fullName>
    </submittedName>
</protein>
<comment type="caution">
    <text evidence="1">The sequence shown here is derived from an EMBL/GenBank/DDBJ whole genome shotgun (WGS) entry which is preliminary data.</text>
</comment>
<reference evidence="1 2" key="1">
    <citation type="submission" date="2018-08" db="EMBL/GenBank/DDBJ databases">
        <title>A genome reference for cultivated species of the human gut microbiota.</title>
        <authorList>
            <person name="Zou Y."/>
            <person name="Xue W."/>
            <person name="Luo G."/>
        </authorList>
    </citation>
    <scope>NUCLEOTIDE SEQUENCE [LARGE SCALE GENOMIC DNA]</scope>
    <source>
        <strain evidence="1 2">AM50-4</strain>
    </source>
</reference>
<dbReference type="EMBL" id="QSEE01000012">
    <property type="protein sequence ID" value="RGZ47755.1"/>
    <property type="molecule type" value="Genomic_DNA"/>
</dbReference>
<name>A0A413NGU1_BACUN</name>
<evidence type="ECO:0000313" key="1">
    <source>
        <dbReference type="EMBL" id="RGZ47755.1"/>
    </source>
</evidence>
<dbReference type="AlphaFoldDB" id="A0A413NGU1"/>
<sequence length="1165" mass="137272">MINKQFIPQVLPPKVKSSWKDYQLTEAFLSMKGDKKKWSEIAFTLKYTGNNTLINLTLGSLFKSHPILNSVIWGNTVPKRIEELGTGWNRYFYKPQSVEVEINWVLQCLKKHKNILKQFVSLRDKIEKYILLGEYSKAESLLEESLRSIGYTVWYYEMRLTIAGLQNDLSKAIGIISNFNTIHKDLKRGIVPIILSNIFSRSQRSVPSYEYDTELYSRYKKNRTEFQNDRYNYYLFRLNYYQNYNIDDLSVALMMESLNSVIDRYILMDYILRSYKIKNVNNDGIVSDFATMLYDITSDRRWMPYILLSKCENLPKEYYDKDFISILDKYYTGEYDDVISECKEFISNKPYHFDVLKLYCRALLFKNNGFKQIANNADSVLNEIASLIYSVMTEQDNAVSLDLLYQRCKNLYGLSFACGLDYYIKEEKKWDKDPWLHLSTMSCFDPLFTTTFEDNAEKLIYLDWGLKHGEGSVVIPYQKRRVEKLTTEESKVVAYIREVDNAKITFENKEYEKAIVLWNSIIEKNTEYIPTVQTAVEYTFMSYINMGVAYRQKAIRFYVEKYIENKAFVSKVDTRQFMMDIKNSRYEGLKNDIDFLIFILLNAENYPQKQFVLESYCKYENATYPSDLLDKLKKRDHRKVELFLYLLVTDDLLYHHYKLKSTLDVLDEKIKIVSYLKSEFLPNDLYSNMCTELMHEIVAYRGMKKLDDSKIFVNEDAIMKYELCKIDDLYDRFKKQAALARSNRVFVLVNGSDFSHNNAADLIDDIATYSNNAIEEVALQIFNVIRYAFLKSRFGLGTYLSTRIRHGVFEGELRSDFERLNLILNQSGQQYMPSDYWSVEYSLDSEMRKNLYQAQMKFSQNIDFLISTFKDSVIQIRVDEDDGRQGEFNYAVNTKELCDRLMDIESKTQDRESFCKSVMTYLWEITEKRLEIIRERITDQLKPDIFRYLQTLELCIDSLSGHNTLTADLKTAINNARAALTNKLTKVENWFHRQETKFEDFDIENHIRMTMEQAARYYSDVQFEMNVKMVSLPAQIRSEYSSSMFDLFFIFLTNMLKYSKETNQRIFQINSQMLNDDIIKISLINDLQSNIQENELNHLFEKKMNDIAKLQQEGGSGLVKAMTIVKYDFGNTNNTFTIKAIEGKCVVNVLFNIKDMLVDEKNIIS</sequence>
<organism evidence="1 2">
    <name type="scientific">Bacteroides uniformis</name>
    <dbReference type="NCBI Taxonomy" id="820"/>
    <lineage>
        <taxon>Bacteria</taxon>
        <taxon>Pseudomonadati</taxon>
        <taxon>Bacteroidota</taxon>
        <taxon>Bacteroidia</taxon>
        <taxon>Bacteroidales</taxon>
        <taxon>Bacteroidaceae</taxon>
        <taxon>Bacteroides</taxon>
    </lineage>
</organism>
<evidence type="ECO:0000313" key="2">
    <source>
        <dbReference type="Proteomes" id="UP000283684"/>
    </source>
</evidence>
<proteinExistence type="predicted"/>
<accession>A0A413NGU1</accession>
<gene>
    <name evidence="1" type="ORF">DW988_12580</name>
</gene>